<proteinExistence type="predicted"/>
<gene>
    <name evidence="4" type="ORF">SAMN05216593_1217</name>
</gene>
<evidence type="ECO:0000313" key="5">
    <source>
        <dbReference type="Proteomes" id="UP000183983"/>
    </source>
</evidence>
<feature type="compositionally biased region" description="Basic and acidic residues" evidence="1">
    <location>
        <begin position="75"/>
        <end position="90"/>
    </location>
</feature>
<accession>A0A1M7Q9P4</accession>
<dbReference type="Pfam" id="PF13511">
    <property type="entry name" value="DUF4124"/>
    <property type="match status" value="1"/>
</dbReference>
<feature type="region of interest" description="Disordered" evidence="1">
    <location>
        <begin position="36"/>
        <end position="90"/>
    </location>
</feature>
<dbReference type="AlphaFoldDB" id="A0A1M7Q9P4"/>
<feature type="signal peptide" evidence="2">
    <location>
        <begin position="1"/>
        <end position="20"/>
    </location>
</feature>
<evidence type="ECO:0000259" key="3">
    <source>
        <dbReference type="Pfam" id="PF13511"/>
    </source>
</evidence>
<feature type="chain" id="PRO_5012658409" description="DUF4124 domain-containing protein" evidence="2">
    <location>
        <begin position="21"/>
        <end position="143"/>
    </location>
</feature>
<evidence type="ECO:0000256" key="2">
    <source>
        <dbReference type="SAM" id="SignalP"/>
    </source>
</evidence>
<evidence type="ECO:0000256" key="1">
    <source>
        <dbReference type="SAM" id="MobiDB-lite"/>
    </source>
</evidence>
<sequence length="143" mass="15914">MQWMIFAAALAMSASATTQAAPIYKWVDAQGVTHFDAQPPTGKDAQQINVQTPQPAVTPAPPSAPKRPIDTQQRAADEKVRAQVKAEEAKREENCATLRTNLAQLQINPRVREQVDGETRRLTDENRKTRIAETEKTLSEYCN</sequence>
<dbReference type="STRING" id="1190415.SAMN05216593_1217"/>
<keyword evidence="2" id="KW-0732">Signal</keyword>
<feature type="compositionally biased region" description="Pro residues" evidence="1">
    <location>
        <begin position="56"/>
        <end position="65"/>
    </location>
</feature>
<name>A0A1M7Q9P4_9PSED</name>
<dbReference type="OrthoDB" id="7068596at2"/>
<dbReference type="InterPro" id="IPR025392">
    <property type="entry name" value="DUF4124"/>
</dbReference>
<dbReference type="EMBL" id="FRDA01000021">
    <property type="protein sequence ID" value="SHN27288.1"/>
    <property type="molecule type" value="Genomic_DNA"/>
</dbReference>
<organism evidence="4 5">
    <name type="scientific">Pseudomonas asturiensis</name>
    <dbReference type="NCBI Taxonomy" id="1190415"/>
    <lineage>
        <taxon>Bacteria</taxon>
        <taxon>Pseudomonadati</taxon>
        <taxon>Pseudomonadota</taxon>
        <taxon>Gammaproteobacteria</taxon>
        <taxon>Pseudomonadales</taxon>
        <taxon>Pseudomonadaceae</taxon>
        <taxon>Pseudomonas</taxon>
    </lineage>
</organism>
<feature type="domain" description="DUF4124" evidence="3">
    <location>
        <begin position="10"/>
        <end position="64"/>
    </location>
</feature>
<protein>
    <recommendedName>
        <fullName evidence="3">DUF4124 domain-containing protein</fullName>
    </recommendedName>
</protein>
<dbReference type="RefSeq" id="WP_073172126.1">
    <property type="nucleotide sequence ID" value="NZ_FRDA01000021.1"/>
</dbReference>
<evidence type="ECO:0000313" key="4">
    <source>
        <dbReference type="EMBL" id="SHN27288.1"/>
    </source>
</evidence>
<reference evidence="4 5" key="1">
    <citation type="submission" date="2016-11" db="EMBL/GenBank/DDBJ databases">
        <authorList>
            <person name="Jaros S."/>
            <person name="Januszkiewicz K."/>
            <person name="Wedrychowicz H."/>
        </authorList>
    </citation>
    <scope>NUCLEOTIDE SEQUENCE [LARGE SCALE GENOMIC DNA]</scope>
    <source>
        <strain evidence="4 5">LMG 26898</strain>
    </source>
</reference>
<dbReference type="Proteomes" id="UP000183983">
    <property type="component" value="Unassembled WGS sequence"/>
</dbReference>